<comment type="caution">
    <text evidence="2">The sequence shown here is derived from an EMBL/GenBank/DDBJ whole genome shotgun (WGS) entry which is preliminary data.</text>
</comment>
<reference evidence="2" key="1">
    <citation type="submission" date="2024-06" db="EMBL/GenBank/DDBJ databases">
        <authorList>
            <person name="Liu X."/>
            <person name="Lenzi L."/>
            <person name="Haldenby T S."/>
            <person name="Uol C."/>
        </authorList>
    </citation>
    <scope>NUCLEOTIDE SEQUENCE</scope>
</reference>
<keyword evidence="1" id="KW-0732">Signal</keyword>
<dbReference type="Proteomes" id="UP001497525">
    <property type="component" value="Unassembled WGS sequence"/>
</dbReference>
<evidence type="ECO:0000313" key="3">
    <source>
        <dbReference type="Proteomes" id="UP001497525"/>
    </source>
</evidence>
<sequence length="412" mass="48138">MRVGTVTLAVGLIVLIAHTSVATTEGYTSEAGPVQKQEKCAGKTQVKLEIEGGIEGCKTVGEKGGTIEISTGEIKVKDIKSGAELKVRIVGESCVSKPEELTVEAALKAASSEEEKAVEEREVEEYMDHEQGGSFLMCMSAEYRKKLEVELREKYGVKWEVYYWTTLLRDVDVHYSGNMSVSDRAKLREEYKQKYGVSWRLYYWRYVSQSIECHLDGSKIEGLKTRYGKEWRFYYEAYGHWFSYKHEDHREWFKNLTEADFEDVAEHVELAEAEEKKSEKERSVDVYMDHVGTGKDGLKYANSMSREWRESLAKSFKLKYGGQWELPYWMQMTTDIDKNYQGSLSSNDRTKLRWSLILKHGKGWRRYYWRVLSQDMEMYLDGDLINSLKAQYNDHWRLHYGPYSQWFEELED</sequence>
<accession>A0AAV2TRN2</accession>
<proteinExistence type="predicted"/>
<feature type="chain" id="PRO_5043797202" evidence="1">
    <location>
        <begin position="23"/>
        <end position="412"/>
    </location>
</feature>
<dbReference type="EMBL" id="CAXLJL010000512">
    <property type="protein sequence ID" value="CAL5138656.1"/>
    <property type="molecule type" value="Genomic_DNA"/>
</dbReference>
<gene>
    <name evidence="2" type="ORF">CDAUBV1_LOCUS13476</name>
</gene>
<evidence type="ECO:0000256" key="1">
    <source>
        <dbReference type="SAM" id="SignalP"/>
    </source>
</evidence>
<dbReference type="AlphaFoldDB" id="A0AAV2TRN2"/>
<evidence type="ECO:0000313" key="2">
    <source>
        <dbReference type="EMBL" id="CAL5138656.1"/>
    </source>
</evidence>
<feature type="signal peptide" evidence="1">
    <location>
        <begin position="1"/>
        <end position="22"/>
    </location>
</feature>
<protein>
    <submittedName>
        <fullName evidence="2">Uncharacterized protein</fullName>
    </submittedName>
</protein>
<organism evidence="2 3">
    <name type="scientific">Calicophoron daubneyi</name>
    <name type="common">Rumen fluke</name>
    <name type="synonym">Paramphistomum daubneyi</name>
    <dbReference type="NCBI Taxonomy" id="300641"/>
    <lineage>
        <taxon>Eukaryota</taxon>
        <taxon>Metazoa</taxon>
        <taxon>Spiralia</taxon>
        <taxon>Lophotrochozoa</taxon>
        <taxon>Platyhelminthes</taxon>
        <taxon>Trematoda</taxon>
        <taxon>Digenea</taxon>
        <taxon>Plagiorchiida</taxon>
        <taxon>Pronocephalata</taxon>
        <taxon>Paramphistomoidea</taxon>
        <taxon>Paramphistomidae</taxon>
        <taxon>Calicophoron</taxon>
    </lineage>
</organism>
<name>A0AAV2TRN2_CALDB</name>